<dbReference type="InterPro" id="IPR045090">
    <property type="entry name" value="Pept_M3A_M3B"/>
</dbReference>
<evidence type="ECO:0000259" key="8">
    <source>
        <dbReference type="Pfam" id="PF01432"/>
    </source>
</evidence>
<evidence type="ECO:0000256" key="1">
    <source>
        <dbReference type="ARBA" id="ARBA00006040"/>
    </source>
</evidence>
<dbReference type="CDD" id="cd06455">
    <property type="entry name" value="M3A_TOP"/>
    <property type="match status" value="1"/>
</dbReference>
<dbReference type="AlphaFoldDB" id="A0A127JZP1"/>
<keyword evidence="10" id="KW-1185">Reference proteome</keyword>
<protein>
    <submittedName>
        <fullName evidence="9">Peptidase M3</fullName>
    </submittedName>
</protein>
<sequence>MAAAGVHGAAAAQPVGASSRLAVTPAEFLSNCRASIAAARAQVAALQAAAPRGDAALQAYDSAQKTLGGAGAAASLAREVHPDKAMREAGETCIQEVSSASTEQSLDRSTFDMLAAIDPSGLDSASRYYLERTLQRFRLAGVDRDEATRSRVRQLNDELVRISQTFNRNIRDSVLTLELDPAELEGLPADFVGAHPPKSNGKVQLTTDPPDYGPFMSYAKSAEAREAFWKLYRQRAHPANLATLDALLARRHELATVLGHAHWADYVTADKMIGSASQAAGFIDRIAAAAARRADRDYAALLARKRKDEAGATQVLPWDAGYLADRIKAESYGVESRQVRPYFQYDKVKAAVLDITGRLFSIRYERLAGAKLWHPDVEAYDVYEGDKRLGRIYLDMFPRANKYKHFAHFRLATGQRGVSLPESVLVCNFRRPGANDPGLLEYGEVRTFFHEFGHLVHAVLGGQTRWAGISGVATERDFVEAPSQMLEEWMRDPRTLQSFAVHYQTKQAIPTELVERLRKADEFGKGLQVRGQMSLAAVSLGLHNRDPKGLDTTAFVAQTQEKYTPYRHVPGTYFHEAFGHLDGYSAIYYTYMWSLVIAKDMFSAFSAQGDIMNPEVAARYRRTVLEPGGSKPAAQLVQDFLGRPYGFQAYERWLNAD</sequence>
<feature type="domain" description="Peptidase M3A/M3B catalytic" evidence="8">
    <location>
        <begin position="215"/>
        <end position="649"/>
    </location>
</feature>
<dbReference type="Proteomes" id="UP000070433">
    <property type="component" value="Chromosome"/>
</dbReference>
<keyword evidence="3 7" id="KW-0479">Metal-binding</keyword>
<dbReference type="PANTHER" id="PTHR11804:SF84">
    <property type="entry name" value="SACCHAROLYSIN"/>
    <property type="match status" value="1"/>
</dbReference>
<organism evidence="9 10">
    <name type="scientific">Ramlibacter tataouinensis</name>
    <dbReference type="NCBI Taxonomy" id="94132"/>
    <lineage>
        <taxon>Bacteria</taxon>
        <taxon>Pseudomonadati</taxon>
        <taxon>Pseudomonadota</taxon>
        <taxon>Betaproteobacteria</taxon>
        <taxon>Burkholderiales</taxon>
        <taxon>Comamonadaceae</taxon>
        <taxon>Ramlibacter</taxon>
    </lineage>
</organism>
<dbReference type="SUPFAM" id="SSF55486">
    <property type="entry name" value="Metalloproteases ('zincins'), catalytic domain"/>
    <property type="match status" value="1"/>
</dbReference>
<dbReference type="Gene3D" id="3.40.390.10">
    <property type="entry name" value="Collagenase (Catalytic Domain)"/>
    <property type="match status" value="1"/>
</dbReference>
<dbReference type="GO" id="GO:0004222">
    <property type="term" value="F:metalloendopeptidase activity"/>
    <property type="evidence" value="ECO:0007669"/>
    <property type="project" value="InterPro"/>
</dbReference>
<dbReference type="GO" id="GO:0006508">
    <property type="term" value="P:proteolysis"/>
    <property type="evidence" value="ECO:0007669"/>
    <property type="project" value="UniProtKB-KW"/>
</dbReference>
<dbReference type="PANTHER" id="PTHR11804">
    <property type="entry name" value="PROTEASE M3 THIMET OLIGOPEPTIDASE-RELATED"/>
    <property type="match status" value="1"/>
</dbReference>
<dbReference type="EMBL" id="CP010951">
    <property type="protein sequence ID" value="AMO25343.1"/>
    <property type="molecule type" value="Genomic_DNA"/>
</dbReference>
<dbReference type="GO" id="GO:0046872">
    <property type="term" value="F:metal ion binding"/>
    <property type="evidence" value="ECO:0007669"/>
    <property type="project" value="UniProtKB-UniRule"/>
</dbReference>
<keyword evidence="2 7" id="KW-0645">Protease</keyword>
<name>A0A127JZP1_9BURK</name>
<evidence type="ECO:0000256" key="6">
    <source>
        <dbReference type="ARBA" id="ARBA00023049"/>
    </source>
</evidence>
<reference evidence="9 10" key="1">
    <citation type="journal article" date="2014" name="Int. J. Syst. Evol. Microbiol.">
        <title>Ramlibacter solisilvae sp. nov., isolated from forest soil, and emended description of the genus Ramlibacter.</title>
        <authorList>
            <person name="Lee H.J."/>
            <person name="Lee S.H."/>
            <person name="Lee S.S."/>
            <person name="Lee J.S."/>
            <person name="Kim Y."/>
            <person name="Kim S.C."/>
            <person name="Jeon C.O."/>
        </authorList>
    </citation>
    <scope>NUCLEOTIDE SEQUENCE [LARGE SCALE GENOMIC DNA]</scope>
    <source>
        <strain evidence="9 10">5-10</strain>
    </source>
</reference>
<evidence type="ECO:0000256" key="3">
    <source>
        <dbReference type="ARBA" id="ARBA00022723"/>
    </source>
</evidence>
<evidence type="ECO:0000256" key="5">
    <source>
        <dbReference type="ARBA" id="ARBA00022833"/>
    </source>
</evidence>
<dbReference type="Gene3D" id="1.10.1370.10">
    <property type="entry name" value="Neurolysin, domain 3"/>
    <property type="match status" value="1"/>
</dbReference>
<dbReference type="InterPro" id="IPR001567">
    <property type="entry name" value="Pept_M3A_M3B_dom"/>
</dbReference>
<keyword evidence="5 7" id="KW-0862">Zinc</keyword>
<evidence type="ECO:0000256" key="2">
    <source>
        <dbReference type="ARBA" id="ARBA00022670"/>
    </source>
</evidence>
<keyword evidence="6 7" id="KW-0482">Metalloprotease</keyword>
<evidence type="ECO:0000313" key="9">
    <source>
        <dbReference type="EMBL" id="AMO25343.1"/>
    </source>
</evidence>
<comment type="cofactor">
    <cofactor evidence="7">
        <name>Zn(2+)</name>
        <dbReference type="ChEBI" id="CHEBI:29105"/>
    </cofactor>
    <text evidence="7">Binds 1 zinc ion.</text>
</comment>
<dbReference type="Pfam" id="PF01432">
    <property type="entry name" value="Peptidase_M3"/>
    <property type="match status" value="1"/>
</dbReference>
<proteinExistence type="inferred from homology"/>
<dbReference type="InterPro" id="IPR024079">
    <property type="entry name" value="MetalloPept_cat_dom_sf"/>
</dbReference>
<accession>A0A127JZP1</accession>
<comment type="similarity">
    <text evidence="1 7">Belongs to the peptidase M3 family.</text>
</comment>
<keyword evidence="4 7" id="KW-0378">Hydrolase</keyword>
<gene>
    <name evidence="9" type="ORF">UC35_08890</name>
</gene>
<dbReference type="PATRIC" id="fig|94132.3.peg.1810"/>
<evidence type="ECO:0000256" key="4">
    <source>
        <dbReference type="ARBA" id="ARBA00022801"/>
    </source>
</evidence>
<dbReference type="InterPro" id="IPR024077">
    <property type="entry name" value="Neurolysin/TOP_dom2"/>
</dbReference>
<dbReference type="GO" id="GO:0006518">
    <property type="term" value="P:peptide metabolic process"/>
    <property type="evidence" value="ECO:0007669"/>
    <property type="project" value="TreeGrafter"/>
</dbReference>
<evidence type="ECO:0000256" key="7">
    <source>
        <dbReference type="RuleBase" id="RU003435"/>
    </source>
</evidence>
<evidence type="ECO:0000313" key="10">
    <source>
        <dbReference type="Proteomes" id="UP000070433"/>
    </source>
</evidence>